<comment type="cofactor">
    <cofactor evidence="1">
        <name>FAD</name>
        <dbReference type="ChEBI" id="CHEBI:57692"/>
    </cofactor>
</comment>
<reference evidence="10 11" key="1">
    <citation type="journal article" date="2016" name="Microb. Cell Fact.">
        <title>Dissection of exopolysaccharide biosynthesis in Kozakia baliensis.</title>
        <authorList>
            <person name="Brandt J.U."/>
            <person name="Jakob F."/>
            <person name="Behr J."/>
            <person name="Geissler A.J."/>
            <person name="Vogel R.F."/>
        </authorList>
    </citation>
    <scope>NUCLEOTIDE SEQUENCE [LARGE SCALE GENOMIC DNA]</scope>
    <source>
        <strain evidence="10 11">DSM 14400</strain>
        <plasmid evidence="11">Plasmid pkb14400_3</plasmid>
    </source>
</reference>
<dbReference type="Gene3D" id="3.40.50.720">
    <property type="entry name" value="NAD(P)-binding Rossmann-like Domain"/>
    <property type="match status" value="2"/>
</dbReference>
<proteinExistence type="inferred from homology"/>
<evidence type="ECO:0000256" key="6">
    <source>
        <dbReference type="ARBA" id="ARBA00039101"/>
    </source>
</evidence>
<dbReference type="EMBL" id="CP014677">
    <property type="protein sequence ID" value="AOX18858.1"/>
    <property type="molecule type" value="Genomic_DNA"/>
</dbReference>
<gene>
    <name evidence="10" type="ORF">A0U89_15665</name>
</gene>
<keyword evidence="4" id="KW-0274">FAD</keyword>
<dbReference type="EC" id="1.4.3.3" evidence="6"/>
<dbReference type="SUPFAM" id="SSF51971">
    <property type="entry name" value="Nucleotide-binding domain"/>
    <property type="match status" value="1"/>
</dbReference>
<keyword evidence="5" id="KW-0560">Oxidoreductase</keyword>
<keyword evidence="3" id="KW-0285">Flavoprotein</keyword>
<dbReference type="Gene3D" id="3.30.9.10">
    <property type="entry name" value="D-Amino Acid Oxidase, subunit A, domain 2"/>
    <property type="match status" value="1"/>
</dbReference>
<dbReference type="PANTHER" id="PTHR11530:SF11">
    <property type="entry name" value="D-ASPARTATE OXIDASE"/>
    <property type="match status" value="1"/>
</dbReference>
<accession>A0A1D8UYS6</accession>
<dbReference type="PANTHER" id="PTHR11530">
    <property type="entry name" value="D-AMINO ACID OXIDASE"/>
    <property type="match status" value="1"/>
</dbReference>
<geneLocation type="plasmid" evidence="11">
    <name>pkb14400_3</name>
</geneLocation>
<dbReference type="Proteomes" id="UP000179145">
    <property type="component" value="Plasmid pKB14400_3"/>
</dbReference>
<protein>
    <recommendedName>
        <fullName evidence="7">D-amino-acid oxidase</fullName>
        <ecNumber evidence="6">1.4.3.3</ecNumber>
    </recommendedName>
</protein>
<organism evidence="10 11">
    <name type="scientific">Kozakia baliensis</name>
    <dbReference type="NCBI Taxonomy" id="153496"/>
    <lineage>
        <taxon>Bacteria</taxon>
        <taxon>Pseudomonadati</taxon>
        <taxon>Pseudomonadota</taxon>
        <taxon>Alphaproteobacteria</taxon>
        <taxon>Acetobacterales</taxon>
        <taxon>Acetobacteraceae</taxon>
        <taxon>Kozakia</taxon>
    </lineage>
</organism>
<evidence type="ECO:0000256" key="1">
    <source>
        <dbReference type="ARBA" id="ARBA00001974"/>
    </source>
</evidence>
<dbReference type="GO" id="GO:0005737">
    <property type="term" value="C:cytoplasm"/>
    <property type="evidence" value="ECO:0007669"/>
    <property type="project" value="TreeGrafter"/>
</dbReference>
<dbReference type="AlphaFoldDB" id="A0A1D8UYS6"/>
<dbReference type="InterPro" id="IPR023209">
    <property type="entry name" value="DAO"/>
</dbReference>
<dbReference type="InterPro" id="IPR006181">
    <property type="entry name" value="D-amino_acid_oxidase_CS"/>
</dbReference>
<dbReference type="GO" id="GO:0003884">
    <property type="term" value="F:D-amino-acid oxidase activity"/>
    <property type="evidence" value="ECO:0007669"/>
    <property type="project" value="UniProtKB-EC"/>
</dbReference>
<name>A0A1D8UYS6_9PROT</name>
<keyword evidence="10" id="KW-0614">Plasmid</keyword>
<dbReference type="GO" id="GO:0071949">
    <property type="term" value="F:FAD binding"/>
    <property type="evidence" value="ECO:0007669"/>
    <property type="project" value="InterPro"/>
</dbReference>
<evidence type="ECO:0000256" key="7">
    <source>
        <dbReference type="ARBA" id="ARBA00039751"/>
    </source>
</evidence>
<keyword evidence="11" id="KW-1185">Reference proteome</keyword>
<dbReference type="Pfam" id="PF01266">
    <property type="entry name" value="DAO"/>
    <property type="match status" value="1"/>
</dbReference>
<evidence type="ECO:0000256" key="2">
    <source>
        <dbReference type="ARBA" id="ARBA00006730"/>
    </source>
</evidence>
<evidence type="ECO:0000256" key="3">
    <source>
        <dbReference type="ARBA" id="ARBA00022630"/>
    </source>
</evidence>
<sequence length="359" mass="39610">MTALKVCLRPFRAAGPRLDVEPVAGKTVIHNYGHGGSGWSLSWGAANIAVGKAAATLEKKIAIIGCGIIGLTSALMAQRAGFDVTIYTRDMLFQSRSVRANGSWTPDSRIALTEQAGPQFGDLWEQMARFSWSAYRDYLGLPGNPIDFIDTYVLSDKREEDKFHEEIDRSKPTYATTGKPQQGAEFARYYSRVTDIIPASLPLDSGHTPFGVASAKRVRRMMYNFGAYGHLLLSEFHQAGGRIVMREFHAPSDLAALREKVIINCPGYAARDWWRDKSIIPVRGQTAWLPPDPTLHYGLAYRGAEMLSKSDGIMIQGYDLDHLGEMSGVGNSFEHPDRIEAEHAINIFAGLFARAPTQG</sequence>
<feature type="domain" description="FAD dependent oxidoreductase" evidence="9">
    <location>
        <begin position="60"/>
        <end position="331"/>
    </location>
</feature>
<evidence type="ECO:0000313" key="11">
    <source>
        <dbReference type="Proteomes" id="UP000179145"/>
    </source>
</evidence>
<evidence type="ECO:0000259" key="9">
    <source>
        <dbReference type="Pfam" id="PF01266"/>
    </source>
</evidence>
<evidence type="ECO:0000256" key="4">
    <source>
        <dbReference type="ARBA" id="ARBA00022827"/>
    </source>
</evidence>
<dbReference type="InterPro" id="IPR006076">
    <property type="entry name" value="FAD-dep_OxRdtase"/>
</dbReference>
<evidence type="ECO:0000256" key="5">
    <source>
        <dbReference type="ARBA" id="ARBA00023002"/>
    </source>
</evidence>
<dbReference type="PROSITE" id="PS00677">
    <property type="entry name" value="DAO"/>
    <property type="match status" value="1"/>
</dbReference>
<comment type="similarity">
    <text evidence="2">Belongs to the DAMOX/DASOX family.</text>
</comment>
<evidence type="ECO:0000313" key="10">
    <source>
        <dbReference type="EMBL" id="AOX18858.1"/>
    </source>
</evidence>
<evidence type="ECO:0000256" key="8">
    <source>
        <dbReference type="ARBA" id="ARBA00049547"/>
    </source>
</evidence>
<dbReference type="GO" id="GO:0019478">
    <property type="term" value="P:D-amino acid catabolic process"/>
    <property type="evidence" value="ECO:0007669"/>
    <property type="project" value="TreeGrafter"/>
</dbReference>
<comment type="catalytic activity">
    <reaction evidence="8">
        <text>a D-alpha-amino acid + O2 + H2O = a 2-oxocarboxylate + H2O2 + NH4(+)</text>
        <dbReference type="Rhea" id="RHEA:21816"/>
        <dbReference type="ChEBI" id="CHEBI:15377"/>
        <dbReference type="ChEBI" id="CHEBI:15379"/>
        <dbReference type="ChEBI" id="CHEBI:16240"/>
        <dbReference type="ChEBI" id="CHEBI:28938"/>
        <dbReference type="ChEBI" id="CHEBI:35179"/>
        <dbReference type="ChEBI" id="CHEBI:59871"/>
        <dbReference type="EC" id="1.4.3.3"/>
    </reaction>
    <physiologicalReaction direction="left-to-right" evidence="8">
        <dbReference type="Rhea" id="RHEA:21817"/>
    </physiologicalReaction>
</comment>
<dbReference type="KEGG" id="kba:A0U89_15665"/>